<sequence length="46" mass="5790">MQIQIIYKKYFSYFFRVFHLERWPFDVELFMIAQKYKVPVSELPVN</sequence>
<dbReference type="Proteomes" id="UP000692954">
    <property type="component" value="Unassembled WGS sequence"/>
</dbReference>
<comment type="caution">
    <text evidence="1">The sequence shown here is derived from an EMBL/GenBank/DDBJ whole genome shotgun (WGS) entry which is preliminary data.</text>
</comment>
<proteinExistence type="predicted"/>
<accession>A0A8S1JVD9</accession>
<dbReference type="EMBL" id="CAJJDN010000001">
    <property type="protein sequence ID" value="CAD8045529.1"/>
    <property type="molecule type" value="Genomic_DNA"/>
</dbReference>
<dbReference type="OrthoDB" id="3784at2759"/>
<gene>
    <name evidence="1" type="ORF">PSON_ATCC_30995.1.T0010093</name>
</gene>
<reference evidence="1" key="1">
    <citation type="submission" date="2021-01" db="EMBL/GenBank/DDBJ databases">
        <authorList>
            <consortium name="Genoscope - CEA"/>
            <person name="William W."/>
        </authorList>
    </citation>
    <scope>NUCLEOTIDE SEQUENCE</scope>
</reference>
<evidence type="ECO:0000313" key="2">
    <source>
        <dbReference type="Proteomes" id="UP000692954"/>
    </source>
</evidence>
<evidence type="ECO:0000313" key="1">
    <source>
        <dbReference type="EMBL" id="CAD8045529.1"/>
    </source>
</evidence>
<protein>
    <submittedName>
        <fullName evidence="1">Uncharacterized protein</fullName>
    </submittedName>
</protein>
<name>A0A8S1JVD9_9CILI</name>
<keyword evidence="2" id="KW-1185">Reference proteome</keyword>
<organism evidence="1 2">
    <name type="scientific">Paramecium sonneborni</name>
    <dbReference type="NCBI Taxonomy" id="65129"/>
    <lineage>
        <taxon>Eukaryota</taxon>
        <taxon>Sar</taxon>
        <taxon>Alveolata</taxon>
        <taxon>Ciliophora</taxon>
        <taxon>Intramacronucleata</taxon>
        <taxon>Oligohymenophorea</taxon>
        <taxon>Peniculida</taxon>
        <taxon>Parameciidae</taxon>
        <taxon>Paramecium</taxon>
    </lineage>
</organism>
<dbReference type="AlphaFoldDB" id="A0A8S1JVD9"/>